<dbReference type="FunFam" id="2.30.30.140:FF:000036">
    <property type="entry name" value="PWWP domain-containing protein 2A"/>
    <property type="match status" value="1"/>
</dbReference>
<evidence type="ECO:0000259" key="5">
    <source>
        <dbReference type="PROSITE" id="PS50812"/>
    </source>
</evidence>
<keyword evidence="2" id="KW-0805">Transcription regulation</keyword>
<dbReference type="InterPro" id="IPR001646">
    <property type="entry name" value="5peptide_repeat"/>
</dbReference>
<organism evidence="6 7">
    <name type="scientific">Pogonophryne albipinna</name>
    <dbReference type="NCBI Taxonomy" id="1090488"/>
    <lineage>
        <taxon>Eukaryota</taxon>
        <taxon>Metazoa</taxon>
        <taxon>Chordata</taxon>
        <taxon>Craniata</taxon>
        <taxon>Vertebrata</taxon>
        <taxon>Euteleostomi</taxon>
        <taxon>Actinopterygii</taxon>
        <taxon>Neopterygii</taxon>
        <taxon>Teleostei</taxon>
        <taxon>Neoteleostei</taxon>
        <taxon>Acanthomorphata</taxon>
        <taxon>Eupercaria</taxon>
        <taxon>Perciformes</taxon>
        <taxon>Notothenioidei</taxon>
        <taxon>Pogonophryne</taxon>
    </lineage>
</organism>
<feature type="region of interest" description="Disordered" evidence="4">
    <location>
        <begin position="574"/>
        <end position="593"/>
    </location>
</feature>
<feature type="compositionally biased region" description="Polar residues" evidence="4">
    <location>
        <begin position="553"/>
        <end position="564"/>
    </location>
</feature>
<evidence type="ECO:0000256" key="4">
    <source>
        <dbReference type="SAM" id="MobiDB-lite"/>
    </source>
</evidence>
<feature type="region of interest" description="Disordered" evidence="4">
    <location>
        <begin position="414"/>
        <end position="433"/>
    </location>
</feature>
<feature type="domain" description="PWWP" evidence="5">
    <location>
        <begin position="772"/>
        <end position="833"/>
    </location>
</feature>
<evidence type="ECO:0000313" key="6">
    <source>
        <dbReference type="EMBL" id="KAJ4920411.1"/>
    </source>
</evidence>
<dbReference type="PANTHER" id="PTHR47485">
    <property type="entry name" value="THYLAKOID LUMENAL 17.4 KDA PROTEIN, CHLOROPLASTIC"/>
    <property type="match status" value="1"/>
</dbReference>
<dbReference type="PROSITE" id="PS50812">
    <property type="entry name" value="PWWP"/>
    <property type="match status" value="1"/>
</dbReference>
<keyword evidence="1" id="KW-0677">Repeat</keyword>
<dbReference type="Pfam" id="PF00805">
    <property type="entry name" value="Pentapeptide"/>
    <property type="match status" value="2"/>
</dbReference>
<dbReference type="PANTHER" id="PTHR47485:SF1">
    <property type="entry name" value="THYLAKOID LUMENAL 17.4 KDA PROTEIN, CHLOROPLASTIC"/>
    <property type="match status" value="1"/>
</dbReference>
<feature type="region of interest" description="Disordered" evidence="4">
    <location>
        <begin position="500"/>
        <end position="565"/>
    </location>
</feature>
<keyword evidence="3" id="KW-0804">Transcription</keyword>
<dbReference type="Proteomes" id="UP001219934">
    <property type="component" value="Unassembled WGS sequence"/>
</dbReference>
<comment type="caution">
    <text evidence="6">The sequence shown here is derived from an EMBL/GenBank/DDBJ whole genome shotgun (WGS) entry which is preliminary data.</text>
</comment>
<dbReference type="EMBL" id="JAPTMU010000198">
    <property type="protein sequence ID" value="KAJ4920411.1"/>
    <property type="molecule type" value="Genomic_DNA"/>
</dbReference>
<gene>
    <name evidence="6" type="ORF">JOQ06_005148</name>
</gene>
<keyword evidence="7" id="KW-1185">Reference proteome</keyword>
<dbReference type="Pfam" id="PF00855">
    <property type="entry name" value="PWWP"/>
    <property type="match status" value="1"/>
</dbReference>
<evidence type="ECO:0000256" key="3">
    <source>
        <dbReference type="ARBA" id="ARBA00023163"/>
    </source>
</evidence>
<dbReference type="SMART" id="SM00293">
    <property type="entry name" value="PWWP"/>
    <property type="match status" value="1"/>
</dbReference>
<feature type="region of interest" description="Disordered" evidence="4">
    <location>
        <begin position="601"/>
        <end position="620"/>
    </location>
</feature>
<feature type="non-terminal residue" evidence="6">
    <location>
        <position position="1"/>
    </location>
</feature>
<evidence type="ECO:0000256" key="1">
    <source>
        <dbReference type="ARBA" id="ARBA00022737"/>
    </source>
</evidence>
<evidence type="ECO:0000313" key="7">
    <source>
        <dbReference type="Proteomes" id="UP001219934"/>
    </source>
</evidence>
<name>A0AAD6F436_9TELE</name>
<feature type="region of interest" description="Disordered" evidence="4">
    <location>
        <begin position="638"/>
        <end position="765"/>
    </location>
</feature>
<feature type="region of interest" description="Disordered" evidence="4">
    <location>
        <begin position="1"/>
        <end position="321"/>
    </location>
</feature>
<feature type="compositionally biased region" description="Basic and acidic residues" evidence="4">
    <location>
        <begin position="278"/>
        <end position="302"/>
    </location>
</feature>
<proteinExistence type="predicted"/>
<evidence type="ECO:0000256" key="2">
    <source>
        <dbReference type="ARBA" id="ARBA00023015"/>
    </source>
</evidence>
<dbReference type="Gene3D" id="2.30.30.140">
    <property type="match status" value="1"/>
</dbReference>
<sequence>SHTNQSHTNQSHTNLSHTNQSHTNLSHTNQSHTNLSHTNLSHTNLSHTNQSHTNLSHTNQSHTNLSHTNLSHTNLSHTNQSHTNLSHTNQSHTNLSHTNQSHTNQSHTNLSHTNQSHTNLSHTNQSHTNLSHTNQSHTNLSHTNQSHTNLSHTNQSHTNLSHTNQSHTNQSQSEPGRGLTGEPGEPGLTPLLAPGPQLEPWMEAGGQRVGPEAGRGEGEGERPGADREDRLCSVPGDPQGGGSEPRAVFLLSFPAPPPGTEAGLSLTEPAEPTTNETGTERAEPADRGQDRDGDQDLDRDYTLRAPVKQEPPSAGLSPADLSPADLIVAGLSPADLSPADLSPADLSPGSEVRVSLDHVIDDALVVSFRRGEQVFSGVLMDVSRRFGPYGIPITVLPRRDDRISRPLMISLPEVEASTKQEEVSPPPPPRSKLPPLFQEGAPYPPPLFLRDTYNQALAQPLLRKIRRPKRRYRCEEPTSIMNAIKLRPRQVLCDKCKGVVGGGRESRRGSVELKEEASRRRRAAEGPVSAEVKRLRGDDRRPSNDRRPPSGIHVSSSALPTSSRVLRGGASGRLCLNSQKAPPSRGPAADNQRVHFTRRLQSTPPALPPGMRLKPQSTAPPLKPLLCEALCPPRCSSPPSECSSTETFDLPPPGPALLDPRCPASSSPRANETLADGEDEGGDLKRRCKSSMSPPPVEGEEEEGEMKSRHKSSTSPPPVEGKEEEGEMKRRRKSSPPPPVEGEEVEGEMKRRHKSSTSPSPVLLPDGRSLCLGDIVWAKISGFPWWPARVLSITVSRRSDTGLAVRQEARVSWFGSPTTSFLPLTQLSPFLESFQCRFDRKRKGPYRRAIAEAASAAKQLTPE</sequence>
<feature type="compositionally biased region" description="Basic and acidic residues" evidence="4">
    <location>
        <begin position="504"/>
        <end position="518"/>
    </location>
</feature>
<accession>A0AAD6F436</accession>
<reference evidence="6" key="1">
    <citation type="submission" date="2022-11" db="EMBL/GenBank/DDBJ databases">
        <title>Chromosome-level genome of Pogonophryne albipinna.</title>
        <authorList>
            <person name="Jo E."/>
        </authorList>
    </citation>
    <scope>NUCLEOTIDE SEQUENCE</scope>
    <source>
        <strain evidence="6">SGF0006</strain>
        <tissue evidence="6">Muscle</tissue>
    </source>
</reference>
<protein>
    <recommendedName>
        <fullName evidence="5">PWWP domain-containing protein</fullName>
    </recommendedName>
</protein>
<feature type="compositionally biased region" description="Basic and acidic residues" evidence="4">
    <location>
        <begin position="531"/>
        <end position="548"/>
    </location>
</feature>
<feature type="compositionally biased region" description="Basic and acidic residues" evidence="4">
    <location>
        <begin position="214"/>
        <end position="231"/>
    </location>
</feature>
<dbReference type="SUPFAM" id="SSF141571">
    <property type="entry name" value="Pentapeptide repeat-like"/>
    <property type="match status" value="1"/>
</dbReference>
<dbReference type="Gene3D" id="2.160.20.80">
    <property type="entry name" value="E3 ubiquitin-protein ligase SopA"/>
    <property type="match status" value="1"/>
</dbReference>
<dbReference type="SUPFAM" id="SSF63748">
    <property type="entry name" value="Tudor/PWWP/MBT"/>
    <property type="match status" value="1"/>
</dbReference>
<dbReference type="InterPro" id="IPR000313">
    <property type="entry name" value="PWWP_dom"/>
</dbReference>
<feature type="compositionally biased region" description="Polar residues" evidence="4">
    <location>
        <begin position="1"/>
        <end position="174"/>
    </location>
</feature>
<feature type="non-terminal residue" evidence="6">
    <location>
        <position position="863"/>
    </location>
</feature>
<dbReference type="AlphaFoldDB" id="A0AAD6F436"/>